<gene>
    <name evidence="12" type="primary">YB8B</name>
</gene>
<evidence type="ECO:0000313" key="12">
    <source>
        <dbReference type="EMBL" id="QKK35450.1"/>
    </source>
</evidence>
<feature type="repeat" description="Solcar" evidence="9">
    <location>
        <begin position="103"/>
        <end position="209"/>
    </location>
</feature>
<dbReference type="EMBL" id="MT179582">
    <property type="protein sequence ID" value="QKK35450.1"/>
    <property type="molecule type" value="mRNA"/>
</dbReference>
<evidence type="ECO:0000256" key="7">
    <source>
        <dbReference type="ARBA" id="ARBA00023128"/>
    </source>
</evidence>
<dbReference type="Gene3D" id="1.50.40.10">
    <property type="entry name" value="Mitochondrial carrier domain"/>
    <property type="match status" value="1"/>
</dbReference>
<dbReference type="InterPro" id="IPR023395">
    <property type="entry name" value="MCP_dom_sf"/>
</dbReference>
<keyword evidence="5" id="KW-0677">Repeat</keyword>
<keyword evidence="7" id="KW-0496">Mitochondrion</keyword>
<feature type="repeat" description="Solcar" evidence="9">
    <location>
        <begin position="220"/>
        <end position="310"/>
    </location>
</feature>
<evidence type="ECO:0000256" key="4">
    <source>
        <dbReference type="ARBA" id="ARBA00022692"/>
    </source>
</evidence>
<dbReference type="SUPFAM" id="SSF103506">
    <property type="entry name" value="Mitochondrial carrier"/>
    <property type="match status" value="1"/>
</dbReference>
<dbReference type="InterPro" id="IPR050567">
    <property type="entry name" value="Mitochondrial_Carrier"/>
</dbReference>
<dbReference type="GO" id="GO:0031966">
    <property type="term" value="C:mitochondrial membrane"/>
    <property type="evidence" value="ECO:0007669"/>
    <property type="project" value="UniProtKB-SubCell"/>
</dbReference>
<evidence type="ECO:0000256" key="2">
    <source>
        <dbReference type="ARBA" id="ARBA00006375"/>
    </source>
</evidence>
<dbReference type="AlphaFoldDB" id="A0A6M8YEC9"/>
<dbReference type="GO" id="GO:0022857">
    <property type="term" value="F:transmembrane transporter activity"/>
    <property type="evidence" value="ECO:0007669"/>
    <property type="project" value="TreeGrafter"/>
</dbReference>
<sequence length="312" mass="33883">MTSDRSANPARVLFCSYVAATGTLLVTFPLDTIKTRLQTSQDSFASSISGLYHEGGIKAFYRGVSASLISASAARAMNMGIYAACIPTFANLFGINMSTPNDRPALPVLFSGITAGAFSCILTGPFEFTKTASQVESLILRDRSNNGGAASMATYGGNGTRKISALQAVRNVRRRGGWSTLYGGVEYHCLRDSVGSGIYFTVYESLKKLLSQNRSASDPPRPIAVAVSGGVCGAASWLAVYPIDTMKSEYQRDLYSKTLLPTSLEYNDTVVRRPKFRFTLRMYRGLGFSLLRTSFSGICLFGTFEYLMWVTS</sequence>
<evidence type="ECO:0000256" key="6">
    <source>
        <dbReference type="ARBA" id="ARBA00022989"/>
    </source>
</evidence>
<keyword evidence="8 9" id="KW-0472">Membrane</keyword>
<evidence type="ECO:0000256" key="1">
    <source>
        <dbReference type="ARBA" id="ARBA00004225"/>
    </source>
</evidence>
<evidence type="ECO:0000256" key="5">
    <source>
        <dbReference type="ARBA" id="ARBA00022737"/>
    </source>
</evidence>
<keyword evidence="3 10" id="KW-0813">Transport</keyword>
<evidence type="ECO:0000256" key="3">
    <source>
        <dbReference type="ARBA" id="ARBA00022448"/>
    </source>
</evidence>
<evidence type="ECO:0000256" key="11">
    <source>
        <dbReference type="SAM" id="Phobius"/>
    </source>
</evidence>
<feature type="transmembrane region" description="Helical" evidence="11">
    <location>
        <begin position="223"/>
        <end position="243"/>
    </location>
</feature>
<keyword evidence="4 9" id="KW-0812">Transmembrane</keyword>
<reference evidence="12" key="1">
    <citation type="journal article" date="2020" name="Appl. Microbiol. Biotechnol.">
        <title>Identification and importance of mitochondrial citrate carriers and ATP citrate lyase for glycolipid production in Starmerella bombicola.</title>
        <authorList>
            <person name="Jezierska S."/>
            <person name="Claus S."/>
            <person name="Van Bogaert I.N.A."/>
        </authorList>
    </citation>
    <scope>NUCLEOTIDE SEQUENCE</scope>
</reference>
<dbReference type="Pfam" id="PF00153">
    <property type="entry name" value="Mito_carr"/>
    <property type="match status" value="3"/>
</dbReference>
<evidence type="ECO:0000256" key="9">
    <source>
        <dbReference type="PROSITE-ProRule" id="PRU00282"/>
    </source>
</evidence>
<keyword evidence="6 11" id="KW-1133">Transmembrane helix</keyword>
<feature type="repeat" description="Solcar" evidence="9">
    <location>
        <begin position="10"/>
        <end position="88"/>
    </location>
</feature>
<name>A0A6M8YEC9_STABO</name>
<dbReference type="InterPro" id="IPR018108">
    <property type="entry name" value="MCP_transmembrane"/>
</dbReference>
<dbReference type="PROSITE" id="PS50920">
    <property type="entry name" value="SOLCAR"/>
    <property type="match status" value="3"/>
</dbReference>
<protein>
    <submittedName>
        <fullName evidence="12">Mitochondrial YB8B</fullName>
    </submittedName>
</protein>
<comment type="subcellular location">
    <subcellularLocation>
        <location evidence="1">Mitochondrion membrane</location>
        <topology evidence="1">Multi-pass membrane protein</topology>
    </subcellularLocation>
</comment>
<evidence type="ECO:0000256" key="8">
    <source>
        <dbReference type="ARBA" id="ARBA00023136"/>
    </source>
</evidence>
<feature type="transmembrane region" description="Helical" evidence="11">
    <location>
        <begin position="12"/>
        <end position="30"/>
    </location>
</feature>
<proteinExistence type="evidence at transcript level"/>
<accession>A0A6M8YEC9</accession>
<evidence type="ECO:0000256" key="10">
    <source>
        <dbReference type="RuleBase" id="RU000488"/>
    </source>
</evidence>
<feature type="transmembrane region" description="Helical" evidence="11">
    <location>
        <begin position="282"/>
        <end position="304"/>
    </location>
</feature>
<dbReference type="PANTHER" id="PTHR45624">
    <property type="entry name" value="MITOCHONDRIAL BASIC AMINO ACIDS TRANSPORTER-RELATED"/>
    <property type="match status" value="1"/>
</dbReference>
<dbReference type="PANTHER" id="PTHR45624:SF9">
    <property type="entry name" value="CARRIER PROTEIN, PUTATIVE (AFU_ORTHOLOGUE AFUA_4G06390)-RELATED"/>
    <property type="match status" value="1"/>
</dbReference>
<organism evidence="12">
    <name type="scientific">Starmerella bombicola</name>
    <name type="common">Yeast</name>
    <name type="synonym">Candida bombicola</name>
    <dbReference type="NCBI Taxonomy" id="75736"/>
    <lineage>
        <taxon>Eukaryota</taxon>
        <taxon>Fungi</taxon>
        <taxon>Dikarya</taxon>
        <taxon>Ascomycota</taxon>
        <taxon>Saccharomycotina</taxon>
        <taxon>Dipodascomycetes</taxon>
        <taxon>Dipodascales</taxon>
        <taxon>Trichomonascaceae</taxon>
        <taxon>Starmerella</taxon>
    </lineage>
</organism>
<comment type="similarity">
    <text evidence="2 10">Belongs to the mitochondrial carrier (TC 2.A.29) family.</text>
</comment>